<dbReference type="Proteomes" id="UP001501303">
    <property type="component" value="Unassembled WGS sequence"/>
</dbReference>
<feature type="region of interest" description="Disordered" evidence="1">
    <location>
        <begin position="197"/>
        <end position="235"/>
    </location>
</feature>
<evidence type="ECO:0000313" key="3">
    <source>
        <dbReference type="Proteomes" id="UP001501303"/>
    </source>
</evidence>
<protein>
    <recommendedName>
        <fullName evidence="4">PE-PGRS family protein</fullName>
    </recommendedName>
</protein>
<accession>A0ABN2PCV7</accession>
<feature type="compositionally biased region" description="Low complexity" evidence="1">
    <location>
        <begin position="206"/>
        <end position="221"/>
    </location>
</feature>
<feature type="region of interest" description="Disordered" evidence="1">
    <location>
        <begin position="1"/>
        <end position="43"/>
    </location>
</feature>
<evidence type="ECO:0000313" key="2">
    <source>
        <dbReference type="EMBL" id="GAA1918238.1"/>
    </source>
</evidence>
<evidence type="ECO:0000256" key="1">
    <source>
        <dbReference type="SAM" id="MobiDB-lite"/>
    </source>
</evidence>
<keyword evidence="3" id="KW-1185">Reference proteome</keyword>
<feature type="compositionally biased region" description="Low complexity" evidence="1">
    <location>
        <begin position="23"/>
        <end position="32"/>
    </location>
</feature>
<feature type="compositionally biased region" description="Basic and acidic residues" evidence="1">
    <location>
        <begin position="1"/>
        <end position="13"/>
    </location>
</feature>
<dbReference type="EMBL" id="BAAAMJ010000030">
    <property type="protein sequence ID" value="GAA1918238.1"/>
    <property type="molecule type" value="Genomic_DNA"/>
</dbReference>
<evidence type="ECO:0008006" key="4">
    <source>
        <dbReference type="Google" id="ProtNLM"/>
    </source>
</evidence>
<reference evidence="2 3" key="1">
    <citation type="journal article" date="2019" name="Int. J. Syst. Evol. Microbiol.">
        <title>The Global Catalogue of Microorganisms (GCM) 10K type strain sequencing project: providing services to taxonomists for standard genome sequencing and annotation.</title>
        <authorList>
            <consortium name="The Broad Institute Genomics Platform"/>
            <consortium name="The Broad Institute Genome Sequencing Center for Infectious Disease"/>
            <person name="Wu L."/>
            <person name="Ma J."/>
        </authorList>
    </citation>
    <scope>NUCLEOTIDE SEQUENCE [LARGE SCALE GENOMIC DNA]</scope>
    <source>
        <strain evidence="2 3">JCM 13581</strain>
    </source>
</reference>
<name>A0ABN2PCV7_9ACTN</name>
<dbReference type="RefSeq" id="WP_344262277.1">
    <property type="nucleotide sequence ID" value="NZ_BAAAMJ010000030.1"/>
</dbReference>
<organism evidence="2 3">
    <name type="scientific">Streptomyces sodiiphilus</name>
    <dbReference type="NCBI Taxonomy" id="226217"/>
    <lineage>
        <taxon>Bacteria</taxon>
        <taxon>Bacillati</taxon>
        <taxon>Actinomycetota</taxon>
        <taxon>Actinomycetes</taxon>
        <taxon>Kitasatosporales</taxon>
        <taxon>Streptomycetaceae</taxon>
        <taxon>Streptomyces</taxon>
    </lineage>
</organism>
<sequence length="484" mass="51371">MTSRTPRETRLHLVPDVPSQPVAARRAPAGRRPSPHPPRGAVPPAELARQARGLLADAVRLARWAQRSGSAPEADLARAGKELGLTAGQVREHWGRARLAGLIEHGEPGAPAGPVRAGWRLRAWERDDSAVLRGWVALFDGWSLARPAPVGADPGAVAEVVEAVPQLLSVMQLSDGPVTAAGLLELLRQRVEELRAGRPAPEPAEADAAAAGPPGTGADPGQEVPARAGTPGDAADPERVRLLGWALDALEAVGALTLHRQQGHAVRARLTRLGSWAMWTKLEHICIAAQSPAGNIEQSAVDMLRGCATLTPGPARAEYRAWLAARPTGPAVQELLDAARGEDALIRGLAFEALRVVGAPAQQAVRSAVQEPVLRPYARLWLADHDGGDPRDTADSPLGVLTREEATWLWVDTASAAQEHGARQLLLDHLETAVQPSVRELVAEVRTCGHPRTVQVLLALAAAHPDPTVAKRVRRAAFQVHTGE</sequence>
<comment type="caution">
    <text evidence="2">The sequence shown here is derived from an EMBL/GenBank/DDBJ whole genome shotgun (WGS) entry which is preliminary data.</text>
</comment>
<gene>
    <name evidence="2" type="ORF">GCM10009716_28890</name>
</gene>
<proteinExistence type="predicted"/>